<dbReference type="InterPro" id="IPR050312">
    <property type="entry name" value="IolE/XylAMocC-like"/>
</dbReference>
<accession>A0A5C5Q810</accession>
<name>A0A5C5Q810_9PSED</name>
<evidence type="ECO:0000313" key="3">
    <source>
        <dbReference type="EMBL" id="TWS01845.1"/>
    </source>
</evidence>
<dbReference type="Proteomes" id="UP000182858">
    <property type="component" value="Chromosome I"/>
</dbReference>
<dbReference type="Pfam" id="PF01261">
    <property type="entry name" value="AP_endonuc_2"/>
    <property type="match status" value="1"/>
</dbReference>
<evidence type="ECO:0000259" key="1">
    <source>
        <dbReference type="Pfam" id="PF01261"/>
    </source>
</evidence>
<dbReference type="GO" id="GO:0016853">
    <property type="term" value="F:isomerase activity"/>
    <property type="evidence" value="ECO:0007669"/>
    <property type="project" value="UniProtKB-KW"/>
</dbReference>
<dbReference type="InterPro" id="IPR036237">
    <property type="entry name" value="Xyl_isomerase-like_sf"/>
</dbReference>
<dbReference type="PANTHER" id="PTHR12110:SF48">
    <property type="entry name" value="BLL3656 PROTEIN"/>
    <property type="match status" value="1"/>
</dbReference>
<sequence length="269" mass="29306">MPTPYSLAHLTALTHNPAQMVDLAARTGYSYAGLRLLPVAPGALAYPLMDNPALLAETLARMEDTGVGIFDLELIRLNADFNAQDYLAFFEVGERLGARAVLIAGDDREFSRLVENYARLCEAMQPYGLSADLEFMPWTAVPDLTTALRVVGQADQVNGGILIDALHFDRSDSRVEDIAKIPTQWLHYAQICDGPAQRPTTDEGLIYAARNARLLPGEGAIDLRRIWQSLPAELPISIEIPNEQRVAQVGVEAWARSALVAAKATLGPA</sequence>
<dbReference type="Gene3D" id="3.20.20.150">
    <property type="entry name" value="Divalent-metal-dependent TIM barrel enzymes"/>
    <property type="match status" value="1"/>
</dbReference>
<dbReference type="EMBL" id="VFET01000023">
    <property type="protein sequence ID" value="TWS01845.1"/>
    <property type="molecule type" value="Genomic_DNA"/>
</dbReference>
<proteinExistence type="predicted"/>
<dbReference type="InterPro" id="IPR013022">
    <property type="entry name" value="Xyl_isomerase-like_TIM-brl"/>
</dbReference>
<dbReference type="GeneID" id="78555834"/>
<dbReference type="OrthoDB" id="9072761at2"/>
<reference evidence="2 4" key="1">
    <citation type="submission" date="2016-10" db="EMBL/GenBank/DDBJ databases">
        <authorList>
            <person name="Varghese N."/>
            <person name="Submissions S."/>
        </authorList>
    </citation>
    <scope>NUCLEOTIDE SEQUENCE [LARGE SCALE GENOMIC DNA]</scope>
    <source>
        <strain evidence="2 4">DSM 17835</strain>
    </source>
</reference>
<dbReference type="PANTHER" id="PTHR12110">
    <property type="entry name" value="HYDROXYPYRUVATE ISOMERASE"/>
    <property type="match status" value="1"/>
</dbReference>
<feature type="domain" description="Xylose isomerase-like TIM barrel" evidence="1">
    <location>
        <begin position="21"/>
        <end position="252"/>
    </location>
</feature>
<dbReference type="RefSeq" id="WP_010565362.1">
    <property type="nucleotide sequence ID" value="NZ_FUYI01000031.1"/>
</dbReference>
<dbReference type="SUPFAM" id="SSF51658">
    <property type="entry name" value="Xylose isomerase-like"/>
    <property type="match status" value="1"/>
</dbReference>
<evidence type="ECO:0000313" key="4">
    <source>
        <dbReference type="Proteomes" id="UP000182858"/>
    </source>
</evidence>
<evidence type="ECO:0000313" key="2">
    <source>
        <dbReference type="EMBL" id="SDF94906.1"/>
    </source>
</evidence>
<dbReference type="AlphaFoldDB" id="A0A5C5Q810"/>
<dbReference type="Proteomes" id="UP000317951">
    <property type="component" value="Unassembled WGS sequence"/>
</dbReference>
<dbReference type="EMBL" id="LT629689">
    <property type="protein sequence ID" value="SDF94906.1"/>
    <property type="molecule type" value="Genomic_DNA"/>
</dbReference>
<gene>
    <name evidence="3" type="ORF">FIV36_22960</name>
    <name evidence="2" type="ORF">SAMN05216591_4474</name>
</gene>
<organism evidence="3 5">
    <name type="scientific">Pseudomonas extremaustralis</name>
    <dbReference type="NCBI Taxonomy" id="359110"/>
    <lineage>
        <taxon>Bacteria</taxon>
        <taxon>Pseudomonadati</taxon>
        <taxon>Pseudomonadota</taxon>
        <taxon>Gammaproteobacteria</taxon>
        <taxon>Pseudomonadales</taxon>
        <taxon>Pseudomonadaceae</taxon>
        <taxon>Pseudomonas</taxon>
    </lineage>
</organism>
<protein>
    <submittedName>
        <fullName evidence="3">Sugar phosphate isomerase/epimerase</fullName>
    </submittedName>
</protein>
<reference evidence="3 5" key="2">
    <citation type="submission" date="2019-06" db="EMBL/GenBank/DDBJ databases">
        <title>Pseudomonas bimorpha sp. nov. isolated from bovine raw milk and skim milk concentrate.</title>
        <authorList>
            <person name="Hofmann K."/>
            <person name="Huptas C."/>
            <person name="Doll E."/>
            <person name="Scherer S."/>
            <person name="Wenning M."/>
        </authorList>
    </citation>
    <scope>NUCLEOTIDE SEQUENCE [LARGE SCALE GENOMIC DNA]</scope>
    <source>
        <strain evidence="3 5">DSM 17835</strain>
    </source>
</reference>
<evidence type="ECO:0000313" key="5">
    <source>
        <dbReference type="Proteomes" id="UP000317951"/>
    </source>
</evidence>
<keyword evidence="4" id="KW-1185">Reference proteome</keyword>
<keyword evidence="3" id="KW-0413">Isomerase</keyword>